<protein>
    <submittedName>
        <fullName evidence="5">CsgBAC operon transcriptional regulatory protein</fullName>
    </submittedName>
</protein>
<name>A0A2R8C0N5_9RHOB</name>
<dbReference type="PROSITE" id="PS50043">
    <property type="entry name" value="HTH_LUXR_2"/>
    <property type="match status" value="1"/>
</dbReference>
<dbReference type="InterPro" id="IPR016032">
    <property type="entry name" value="Sig_transdc_resp-reg_C-effctor"/>
</dbReference>
<dbReference type="Proteomes" id="UP000244912">
    <property type="component" value="Unassembled WGS sequence"/>
</dbReference>
<dbReference type="CDD" id="cd06170">
    <property type="entry name" value="LuxR_C_like"/>
    <property type="match status" value="1"/>
</dbReference>
<dbReference type="EMBL" id="ONZF01000013">
    <property type="protein sequence ID" value="SPJ25975.1"/>
    <property type="molecule type" value="Genomic_DNA"/>
</dbReference>
<dbReference type="Gene3D" id="1.10.10.10">
    <property type="entry name" value="Winged helix-like DNA-binding domain superfamily/Winged helix DNA-binding domain"/>
    <property type="match status" value="1"/>
</dbReference>
<dbReference type="InterPro" id="IPR036388">
    <property type="entry name" value="WH-like_DNA-bd_sf"/>
</dbReference>
<dbReference type="Pfam" id="PF00196">
    <property type="entry name" value="GerE"/>
    <property type="match status" value="1"/>
</dbReference>
<dbReference type="PANTHER" id="PTHR44688:SF16">
    <property type="entry name" value="DNA-BINDING TRANSCRIPTIONAL ACTIVATOR DEVR_DOSR"/>
    <property type="match status" value="1"/>
</dbReference>
<dbReference type="PRINTS" id="PR00038">
    <property type="entry name" value="HTHLUXR"/>
</dbReference>
<keyword evidence="6" id="KW-1185">Reference proteome</keyword>
<gene>
    <name evidence="5" type="primary">csgD</name>
    <name evidence="5" type="ORF">PAA8504_03831</name>
</gene>
<organism evidence="5 6">
    <name type="scientific">Palleronia abyssalis</name>
    <dbReference type="NCBI Taxonomy" id="1501240"/>
    <lineage>
        <taxon>Bacteria</taxon>
        <taxon>Pseudomonadati</taxon>
        <taxon>Pseudomonadota</taxon>
        <taxon>Alphaproteobacteria</taxon>
        <taxon>Rhodobacterales</taxon>
        <taxon>Roseobacteraceae</taxon>
        <taxon>Palleronia</taxon>
    </lineage>
</organism>
<evidence type="ECO:0000256" key="1">
    <source>
        <dbReference type="ARBA" id="ARBA00023015"/>
    </source>
</evidence>
<dbReference type="PROSITE" id="PS00622">
    <property type="entry name" value="HTH_LUXR_1"/>
    <property type="match status" value="1"/>
</dbReference>
<keyword evidence="2" id="KW-0238">DNA-binding</keyword>
<evidence type="ECO:0000256" key="3">
    <source>
        <dbReference type="ARBA" id="ARBA00023163"/>
    </source>
</evidence>
<feature type="domain" description="HTH luxR-type" evidence="4">
    <location>
        <begin position="134"/>
        <end position="199"/>
    </location>
</feature>
<evidence type="ECO:0000256" key="2">
    <source>
        <dbReference type="ARBA" id="ARBA00023125"/>
    </source>
</evidence>
<reference evidence="6" key="1">
    <citation type="submission" date="2018-03" db="EMBL/GenBank/DDBJ databases">
        <authorList>
            <person name="Rodrigo-Torres L."/>
            <person name="Arahal R. D."/>
            <person name="Lucena T."/>
        </authorList>
    </citation>
    <scope>NUCLEOTIDE SEQUENCE [LARGE SCALE GENOMIC DNA]</scope>
    <source>
        <strain evidence="6">CECT 8504</strain>
    </source>
</reference>
<dbReference type="GO" id="GO:0006355">
    <property type="term" value="P:regulation of DNA-templated transcription"/>
    <property type="evidence" value="ECO:0007669"/>
    <property type="project" value="InterPro"/>
</dbReference>
<dbReference type="GO" id="GO:0003677">
    <property type="term" value="F:DNA binding"/>
    <property type="evidence" value="ECO:0007669"/>
    <property type="project" value="UniProtKB-KW"/>
</dbReference>
<dbReference type="SMART" id="SM00421">
    <property type="entry name" value="HTH_LUXR"/>
    <property type="match status" value="1"/>
</dbReference>
<dbReference type="SUPFAM" id="SSF46894">
    <property type="entry name" value="C-terminal effector domain of the bipartite response regulators"/>
    <property type="match status" value="1"/>
</dbReference>
<sequence>MKPTILIVDHRSIFCECLCDFLTGTLTGMQVLSVRNGRQAAELGFLPVACCLVSEDRDLPVLQKAFPNAVLLSVRSGQETETSDPQVPRIMLDMPRNVFAEIVRGAALRGCNGMLDAAPPDAGPETDPNLHAAHAGGAALLSDREREVLKALQRGLPNKLIADELRLSENTVKIHVRNVMRKLGVTNRTMAALCLTVEDPARPSALRGPLTD</sequence>
<dbReference type="InterPro" id="IPR000792">
    <property type="entry name" value="Tscrpt_reg_LuxR_C"/>
</dbReference>
<dbReference type="AlphaFoldDB" id="A0A2R8C0N5"/>
<dbReference type="PANTHER" id="PTHR44688">
    <property type="entry name" value="DNA-BINDING TRANSCRIPTIONAL ACTIVATOR DEVR_DOSR"/>
    <property type="match status" value="1"/>
</dbReference>
<evidence type="ECO:0000313" key="5">
    <source>
        <dbReference type="EMBL" id="SPJ25975.1"/>
    </source>
</evidence>
<accession>A0A2R8C0N5</accession>
<evidence type="ECO:0000259" key="4">
    <source>
        <dbReference type="PROSITE" id="PS50043"/>
    </source>
</evidence>
<evidence type="ECO:0000313" key="6">
    <source>
        <dbReference type="Proteomes" id="UP000244912"/>
    </source>
</evidence>
<keyword evidence="1" id="KW-0805">Transcription regulation</keyword>
<proteinExistence type="predicted"/>
<keyword evidence="3" id="KW-0804">Transcription</keyword>